<keyword evidence="1" id="KW-1133">Transmembrane helix</keyword>
<feature type="transmembrane region" description="Helical" evidence="1">
    <location>
        <begin position="79"/>
        <end position="100"/>
    </location>
</feature>
<protein>
    <submittedName>
        <fullName evidence="2">Lipid II flippase Amj</fullName>
    </submittedName>
</protein>
<comment type="caution">
    <text evidence="2">The sequence shown here is derived from an EMBL/GenBank/DDBJ whole genome shotgun (WGS) entry which is preliminary data.</text>
</comment>
<feature type="transmembrane region" description="Helical" evidence="1">
    <location>
        <begin position="158"/>
        <end position="181"/>
    </location>
</feature>
<dbReference type="InterPro" id="IPR021260">
    <property type="entry name" value="Amj"/>
</dbReference>
<evidence type="ECO:0000313" key="2">
    <source>
        <dbReference type="EMBL" id="MPN04115.1"/>
    </source>
</evidence>
<dbReference type="Pfam" id="PF10997">
    <property type="entry name" value="Amj"/>
    <property type="match status" value="1"/>
</dbReference>
<feature type="transmembrane region" description="Helical" evidence="1">
    <location>
        <begin position="193"/>
        <end position="213"/>
    </location>
</feature>
<proteinExistence type="inferred from homology"/>
<feature type="transmembrane region" description="Helical" evidence="1">
    <location>
        <begin position="233"/>
        <end position="253"/>
    </location>
</feature>
<keyword evidence="1" id="KW-0812">Transmembrane</keyword>
<name>A0A645EQ21_9ZZZZ</name>
<evidence type="ECO:0000256" key="1">
    <source>
        <dbReference type="SAM" id="Phobius"/>
    </source>
</evidence>
<dbReference type="HAMAP" id="MF_02077">
    <property type="entry name" value="Amj_flippase"/>
    <property type="match status" value="1"/>
</dbReference>
<accession>A0A645EQ21</accession>
<reference evidence="2" key="1">
    <citation type="submission" date="2019-08" db="EMBL/GenBank/DDBJ databases">
        <authorList>
            <person name="Kucharzyk K."/>
            <person name="Murdoch R.W."/>
            <person name="Higgins S."/>
            <person name="Loffler F."/>
        </authorList>
    </citation>
    <scope>NUCLEOTIDE SEQUENCE</scope>
</reference>
<organism evidence="2">
    <name type="scientific">bioreactor metagenome</name>
    <dbReference type="NCBI Taxonomy" id="1076179"/>
    <lineage>
        <taxon>unclassified sequences</taxon>
        <taxon>metagenomes</taxon>
        <taxon>ecological metagenomes</taxon>
    </lineage>
</organism>
<feature type="transmembrane region" description="Helical" evidence="1">
    <location>
        <begin position="35"/>
        <end position="53"/>
    </location>
</feature>
<dbReference type="AlphaFoldDB" id="A0A645EQ21"/>
<gene>
    <name evidence="2" type="primary">amj_7</name>
    <name evidence="2" type="ORF">SDC9_151351</name>
</gene>
<keyword evidence="1" id="KW-0472">Membrane</keyword>
<feature type="transmembrane region" description="Helical" evidence="1">
    <location>
        <begin position="6"/>
        <end position="23"/>
    </location>
</feature>
<sequence length="266" mass="29322">MTTQIIFVLILVFLINLITTLSYSVRIVGIRTGRIAVSFALFNILVLISRTAYGFQAPLLAKTIENNINSGAGENLFEFRLIIFVCSVATIIGGFLIPTFQRILSIAVEKFSIYKSVPSLLLHSFSKGGITSIKDSIVIPSTKNIAEINFKSDFPWKVFIMNIVAVAIITIGVLSALYAGYLNPEFRSTASNLSAIINGLATILMFIFIDPFLSIMTDDVVLGKTKESLFRKYIVYMVIARFLGTVLAQFIFIPSAKIIAWIAGII</sequence>
<dbReference type="EMBL" id="VSSQ01050048">
    <property type="protein sequence ID" value="MPN04115.1"/>
    <property type="molecule type" value="Genomic_DNA"/>
</dbReference>